<evidence type="ECO:0000256" key="10">
    <source>
        <dbReference type="ARBA" id="ARBA00023242"/>
    </source>
</evidence>
<evidence type="ECO:0000256" key="13">
    <source>
        <dbReference type="PROSITE-ProRule" id="PRU00452"/>
    </source>
</evidence>
<evidence type="ECO:0000256" key="6">
    <source>
        <dbReference type="ARBA" id="ARBA00022723"/>
    </source>
</evidence>
<dbReference type="PANTHER" id="PTHR21330:SF1">
    <property type="entry name" value="E3 SUMO-PROTEIN LIGASE NSE2"/>
    <property type="match status" value="1"/>
</dbReference>
<organism evidence="16 17">
    <name type="scientific">Tetraodon nigroviridis</name>
    <name type="common">Spotted green pufferfish</name>
    <name type="synonym">Chelonodon nigroviridis</name>
    <dbReference type="NCBI Taxonomy" id="99883"/>
    <lineage>
        <taxon>Eukaryota</taxon>
        <taxon>Metazoa</taxon>
        <taxon>Chordata</taxon>
        <taxon>Craniata</taxon>
        <taxon>Vertebrata</taxon>
        <taxon>Euteleostomi</taxon>
        <taxon>Actinopterygii</taxon>
        <taxon>Neopterygii</taxon>
        <taxon>Teleostei</taxon>
        <taxon>Neoteleostei</taxon>
        <taxon>Acanthomorphata</taxon>
        <taxon>Eupercaria</taxon>
        <taxon>Tetraodontiformes</taxon>
        <taxon>Tetradontoidea</taxon>
        <taxon>Tetraodontidae</taxon>
        <taxon>Tetraodon</taxon>
    </lineage>
</organism>
<evidence type="ECO:0000256" key="11">
    <source>
        <dbReference type="ARBA" id="ARBA00031731"/>
    </source>
</evidence>
<keyword evidence="5" id="KW-0808">Transferase</keyword>
<dbReference type="Proteomes" id="UP000007303">
    <property type="component" value="Unassembled WGS sequence"/>
</dbReference>
<dbReference type="GO" id="GO:0005634">
    <property type="term" value="C:nucleus"/>
    <property type="evidence" value="ECO:0007669"/>
    <property type="project" value="UniProtKB-SubCell"/>
</dbReference>
<feature type="domain" description="SP-RING-type" evidence="15">
    <location>
        <begin position="146"/>
        <end position="232"/>
    </location>
</feature>
<evidence type="ECO:0000256" key="4">
    <source>
        <dbReference type="ARBA" id="ARBA00020923"/>
    </source>
</evidence>
<dbReference type="Gene3D" id="3.30.40.10">
    <property type="entry name" value="Zinc/RING finger domain, C3HC4 (zinc finger)"/>
    <property type="match status" value="1"/>
</dbReference>
<comment type="subcellular location">
    <subcellularLocation>
        <location evidence="1">Nucleus</location>
    </subcellularLocation>
</comment>
<dbReference type="Pfam" id="PF11789">
    <property type="entry name" value="zf-Nse"/>
    <property type="match status" value="1"/>
</dbReference>
<keyword evidence="9" id="KW-0862">Zinc</keyword>
<evidence type="ECO:0000313" key="17">
    <source>
        <dbReference type="Proteomes" id="UP000007303"/>
    </source>
</evidence>
<comment type="pathway">
    <text evidence="2">Protein modification; protein sumoylation.</text>
</comment>
<dbReference type="GO" id="GO:0008270">
    <property type="term" value="F:zinc ion binding"/>
    <property type="evidence" value="ECO:0007669"/>
    <property type="project" value="UniProtKB-KW"/>
</dbReference>
<dbReference type="AlphaFoldDB" id="H3DP52"/>
<dbReference type="GO" id="GO:0016925">
    <property type="term" value="P:protein sumoylation"/>
    <property type="evidence" value="ECO:0007669"/>
    <property type="project" value="UniProtKB-UniPathway"/>
</dbReference>
<dbReference type="GO" id="GO:0000724">
    <property type="term" value="P:double-strand break repair via homologous recombination"/>
    <property type="evidence" value="ECO:0007669"/>
    <property type="project" value="InterPro"/>
</dbReference>
<dbReference type="FunCoup" id="H3DP52">
    <property type="interactions" value="555"/>
</dbReference>
<keyword evidence="10" id="KW-0539">Nucleus</keyword>
<dbReference type="InterPro" id="IPR026846">
    <property type="entry name" value="Nse2(Mms21)"/>
</dbReference>
<dbReference type="STRING" id="99883.ENSTNIP00000022301"/>
<keyword evidence="6" id="KW-0479">Metal-binding</keyword>
<reference evidence="16" key="3">
    <citation type="submission" date="2025-09" db="UniProtKB">
        <authorList>
            <consortium name="Ensembl"/>
        </authorList>
    </citation>
    <scope>IDENTIFICATION</scope>
</reference>
<evidence type="ECO:0000256" key="12">
    <source>
        <dbReference type="ARBA" id="ARBA00032533"/>
    </source>
</evidence>
<dbReference type="GO" id="GO:0061665">
    <property type="term" value="F:SUMO ligase activity"/>
    <property type="evidence" value="ECO:0007669"/>
    <property type="project" value="TreeGrafter"/>
</dbReference>
<evidence type="ECO:0000256" key="3">
    <source>
        <dbReference type="ARBA" id="ARBA00008212"/>
    </source>
</evidence>
<dbReference type="GeneTree" id="ENSGT00940000164859"/>
<evidence type="ECO:0000256" key="8">
    <source>
        <dbReference type="ARBA" id="ARBA00022786"/>
    </source>
</evidence>
<accession>H3DP52</accession>
<evidence type="ECO:0000313" key="16">
    <source>
        <dbReference type="Ensembl" id="ENSTNIP00000022301.1"/>
    </source>
</evidence>
<evidence type="ECO:0000256" key="1">
    <source>
        <dbReference type="ARBA" id="ARBA00004123"/>
    </source>
</evidence>
<dbReference type="SUPFAM" id="SSF57850">
    <property type="entry name" value="RING/U-box"/>
    <property type="match status" value="1"/>
</dbReference>
<evidence type="ECO:0000256" key="14">
    <source>
        <dbReference type="SAM" id="MobiDB-lite"/>
    </source>
</evidence>
<proteinExistence type="inferred from homology"/>
<dbReference type="InParanoid" id="H3DP52"/>
<evidence type="ECO:0000256" key="9">
    <source>
        <dbReference type="ARBA" id="ARBA00022833"/>
    </source>
</evidence>
<comment type="similarity">
    <text evidence="3">Belongs to the NSE2 family.</text>
</comment>
<reference evidence="17" key="1">
    <citation type="journal article" date="2004" name="Nature">
        <title>Genome duplication in the teleost fish Tetraodon nigroviridis reveals the early vertebrate proto-karyotype.</title>
        <authorList>
            <person name="Jaillon O."/>
            <person name="Aury J.-M."/>
            <person name="Brunet F."/>
            <person name="Petit J.-L."/>
            <person name="Stange-Thomann N."/>
            <person name="Mauceli E."/>
            <person name="Bouneau L."/>
            <person name="Fischer C."/>
            <person name="Ozouf-Costaz C."/>
            <person name="Bernot A."/>
            <person name="Nicaud S."/>
            <person name="Jaffe D."/>
            <person name="Fisher S."/>
            <person name="Lutfalla G."/>
            <person name="Dossat C."/>
            <person name="Segurens B."/>
            <person name="Dasilva C."/>
            <person name="Salanoubat M."/>
            <person name="Levy M."/>
            <person name="Boudet N."/>
            <person name="Castellano S."/>
            <person name="Anthouard V."/>
            <person name="Jubin C."/>
            <person name="Castelli V."/>
            <person name="Katinka M."/>
            <person name="Vacherie B."/>
            <person name="Biemont C."/>
            <person name="Skalli Z."/>
            <person name="Cattolico L."/>
            <person name="Poulain J."/>
            <person name="De Berardinis V."/>
            <person name="Cruaud C."/>
            <person name="Duprat S."/>
            <person name="Brottier P."/>
            <person name="Coutanceau J.-P."/>
            <person name="Gouzy J."/>
            <person name="Parra G."/>
            <person name="Lardier G."/>
            <person name="Chapple C."/>
            <person name="McKernan K.J."/>
            <person name="McEwan P."/>
            <person name="Bosak S."/>
            <person name="Kellis M."/>
            <person name="Volff J.-N."/>
            <person name="Guigo R."/>
            <person name="Zody M.C."/>
            <person name="Mesirov J."/>
            <person name="Lindblad-Toh K."/>
            <person name="Birren B."/>
            <person name="Nusbaum C."/>
            <person name="Kahn D."/>
            <person name="Robinson-Rechavi M."/>
            <person name="Laudet V."/>
            <person name="Schachter V."/>
            <person name="Quetier F."/>
            <person name="Saurin W."/>
            <person name="Scarpelli C."/>
            <person name="Wincker P."/>
            <person name="Lander E.S."/>
            <person name="Weissenbach J."/>
            <person name="Roest Crollius H."/>
        </authorList>
    </citation>
    <scope>NUCLEOTIDE SEQUENCE [LARGE SCALE GENOMIC DNA]</scope>
</reference>
<keyword evidence="7 13" id="KW-0863">Zinc-finger</keyword>
<dbReference type="InterPro" id="IPR004181">
    <property type="entry name" value="Znf_MIZ"/>
</dbReference>
<protein>
    <recommendedName>
        <fullName evidence="4">E3 SUMO-protein ligase NSE2</fullName>
    </recommendedName>
    <alternativeName>
        <fullName evidence="11">E3 SUMO-protein transferase NSE2</fullName>
    </alternativeName>
    <alternativeName>
        <fullName evidence="12">Non-structural maintenance of chromosomes element 2 homolog</fullName>
    </alternativeName>
</protein>
<dbReference type="Ensembl" id="ENSTNIT00000022540.1">
    <property type="protein sequence ID" value="ENSTNIP00000022301.1"/>
    <property type="gene ID" value="ENSTNIG00000019107.1"/>
</dbReference>
<dbReference type="PROSITE" id="PS51044">
    <property type="entry name" value="ZF_SP_RING"/>
    <property type="match status" value="1"/>
</dbReference>
<evidence type="ECO:0000256" key="5">
    <source>
        <dbReference type="ARBA" id="ARBA00022679"/>
    </source>
</evidence>
<feature type="region of interest" description="Disordered" evidence="14">
    <location>
        <begin position="126"/>
        <end position="148"/>
    </location>
</feature>
<dbReference type="UniPathway" id="UPA00886"/>
<reference evidence="16" key="2">
    <citation type="submission" date="2025-08" db="UniProtKB">
        <authorList>
            <consortium name="Ensembl"/>
        </authorList>
    </citation>
    <scope>IDENTIFICATION</scope>
</reference>
<keyword evidence="8" id="KW-0833">Ubl conjugation pathway</keyword>
<evidence type="ECO:0000256" key="2">
    <source>
        <dbReference type="ARBA" id="ARBA00004718"/>
    </source>
</evidence>
<feature type="compositionally biased region" description="Low complexity" evidence="14">
    <location>
        <begin position="129"/>
        <end position="143"/>
    </location>
</feature>
<dbReference type="OMA" id="NHHYDEG"/>
<dbReference type="PANTHER" id="PTHR21330">
    <property type="entry name" value="E3 SUMO-PROTEIN LIGASE NSE2"/>
    <property type="match status" value="1"/>
</dbReference>
<name>H3DP52_TETNG</name>
<sequence>PGCGTAVMSLSSVHGTLSSLKTCQTDIGTGMDTVTDVALDLVEAQDKDVTPTIKEMETMILECARLDTEINYFVDTVKQVTSEVTSQHPETMVNLSTKVREQFTERLARLADAALQNHPKVVAFKDSVQKSSSRANQSSAANSDDLDDEITVTQSQVNLTCPLTQVEMVNPVRNKKCNHHYDEEAILSLIRNKQKQKKSCRCPVVGCANSDVRQSDLVPDQLLRRKIQSQKRQGTRT</sequence>
<keyword evidence="17" id="KW-1185">Reference proteome</keyword>
<evidence type="ECO:0000256" key="7">
    <source>
        <dbReference type="ARBA" id="ARBA00022771"/>
    </source>
</evidence>
<evidence type="ECO:0000259" key="15">
    <source>
        <dbReference type="PROSITE" id="PS51044"/>
    </source>
</evidence>
<dbReference type="CDD" id="cd16651">
    <property type="entry name" value="SPL-RING_NSE2"/>
    <property type="match status" value="1"/>
</dbReference>
<dbReference type="GO" id="GO:0030915">
    <property type="term" value="C:Smc5-Smc6 complex"/>
    <property type="evidence" value="ECO:0007669"/>
    <property type="project" value="InterPro"/>
</dbReference>
<dbReference type="InterPro" id="IPR013083">
    <property type="entry name" value="Znf_RING/FYVE/PHD"/>
</dbReference>
<dbReference type="HOGENOM" id="CLU_106543_0_0_1"/>